<dbReference type="CDD" id="cd00118">
    <property type="entry name" value="LysM"/>
    <property type="match status" value="1"/>
</dbReference>
<dbReference type="Gene3D" id="3.10.350.10">
    <property type="entry name" value="LysM domain"/>
    <property type="match status" value="1"/>
</dbReference>
<accession>A0ABY2F4E7</accession>
<feature type="region of interest" description="Disordered" evidence="1">
    <location>
        <begin position="1"/>
        <end position="97"/>
    </location>
</feature>
<evidence type="ECO:0000256" key="2">
    <source>
        <dbReference type="SAM" id="Phobius"/>
    </source>
</evidence>
<name>A0ABY2F4E7_9ACTN</name>
<dbReference type="Proteomes" id="UP000295060">
    <property type="component" value="Unassembled WGS sequence"/>
</dbReference>
<keyword evidence="5" id="KW-1185">Reference proteome</keyword>
<keyword evidence="2" id="KW-0472">Membrane</keyword>
<dbReference type="SUPFAM" id="SSF54106">
    <property type="entry name" value="LysM domain"/>
    <property type="match status" value="1"/>
</dbReference>
<proteinExistence type="predicted"/>
<dbReference type="SMART" id="SM00257">
    <property type="entry name" value="LysM"/>
    <property type="match status" value="1"/>
</dbReference>
<protein>
    <submittedName>
        <fullName evidence="4">LysM domain-containing protein</fullName>
    </submittedName>
</protein>
<dbReference type="InterPro" id="IPR036779">
    <property type="entry name" value="LysM_dom_sf"/>
</dbReference>
<dbReference type="EMBL" id="SODU01000005">
    <property type="protein sequence ID" value="TDW81421.1"/>
    <property type="molecule type" value="Genomic_DNA"/>
</dbReference>
<keyword evidence="2" id="KW-1133">Transmembrane helix</keyword>
<organism evidence="4 5">
    <name type="scientific">Kribbella pratensis</name>
    <dbReference type="NCBI Taxonomy" id="2512112"/>
    <lineage>
        <taxon>Bacteria</taxon>
        <taxon>Bacillati</taxon>
        <taxon>Actinomycetota</taxon>
        <taxon>Actinomycetes</taxon>
        <taxon>Propionibacteriales</taxon>
        <taxon>Kribbellaceae</taxon>
        <taxon>Kribbella</taxon>
    </lineage>
</organism>
<feature type="transmembrane region" description="Helical" evidence="2">
    <location>
        <begin position="117"/>
        <end position="138"/>
    </location>
</feature>
<comment type="caution">
    <text evidence="4">The sequence shown here is derived from an EMBL/GenBank/DDBJ whole genome shotgun (WGS) entry which is preliminary data.</text>
</comment>
<evidence type="ECO:0000259" key="3">
    <source>
        <dbReference type="PROSITE" id="PS51782"/>
    </source>
</evidence>
<dbReference type="RefSeq" id="WP_134132799.1">
    <property type="nucleotide sequence ID" value="NZ_SODU01000005.1"/>
</dbReference>
<dbReference type="Pfam" id="PF01476">
    <property type="entry name" value="LysM"/>
    <property type="match status" value="1"/>
</dbReference>
<keyword evidence="2" id="KW-0812">Transmembrane</keyword>
<feature type="domain" description="LysM" evidence="3">
    <location>
        <begin position="151"/>
        <end position="201"/>
    </location>
</feature>
<dbReference type="InterPro" id="IPR018392">
    <property type="entry name" value="LysM"/>
</dbReference>
<feature type="compositionally biased region" description="Low complexity" evidence="1">
    <location>
        <begin position="29"/>
        <end position="38"/>
    </location>
</feature>
<dbReference type="PROSITE" id="PS51782">
    <property type="entry name" value="LYSM"/>
    <property type="match status" value="1"/>
</dbReference>
<sequence>MSTAAVAADALGRHRSPEATPPRRRPAPAHRNPVPAARTDARITPAARTEAPVTPAARAGSPVSPAPTVAPRRRPQIEGATTDRMPVRGCSGDDLGRRAAVQPEPATLRLTRRGRMLLTAVSVLVFGAAILVLGLRVAGVLEPGPHFTHTVPVQVAPGQTLWSIAQDTNPGQDPAAVVEKIADVNNLATPADIIPGQTLQIPVAG</sequence>
<gene>
    <name evidence="4" type="ORF">EV137_7425</name>
</gene>
<reference evidence="4 5" key="1">
    <citation type="submission" date="2019-03" db="EMBL/GenBank/DDBJ databases">
        <title>Genomic Encyclopedia of Type Strains, Phase III (KMG-III): the genomes of soil and plant-associated and newly described type strains.</title>
        <authorList>
            <person name="Whitman W."/>
        </authorList>
    </citation>
    <scope>NUCLEOTIDE SEQUENCE [LARGE SCALE GENOMIC DNA]</scope>
    <source>
        <strain evidence="4 5">VKMAc-2574</strain>
    </source>
</reference>
<evidence type="ECO:0000256" key="1">
    <source>
        <dbReference type="SAM" id="MobiDB-lite"/>
    </source>
</evidence>
<evidence type="ECO:0000313" key="5">
    <source>
        <dbReference type="Proteomes" id="UP000295060"/>
    </source>
</evidence>
<evidence type="ECO:0000313" key="4">
    <source>
        <dbReference type="EMBL" id="TDW81421.1"/>
    </source>
</evidence>